<dbReference type="AlphaFoldDB" id="A0A9D4V7L8"/>
<organism evidence="2 3">
    <name type="scientific">Adiantum capillus-veneris</name>
    <name type="common">Maidenhair fern</name>
    <dbReference type="NCBI Taxonomy" id="13818"/>
    <lineage>
        <taxon>Eukaryota</taxon>
        <taxon>Viridiplantae</taxon>
        <taxon>Streptophyta</taxon>
        <taxon>Embryophyta</taxon>
        <taxon>Tracheophyta</taxon>
        <taxon>Polypodiopsida</taxon>
        <taxon>Polypodiidae</taxon>
        <taxon>Polypodiales</taxon>
        <taxon>Pteridineae</taxon>
        <taxon>Pteridaceae</taxon>
        <taxon>Vittarioideae</taxon>
        <taxon>Adiantum</taxon>
    </lineage>
</organism>
<evidence type="ECO:0000256" key="1">
    <source>
        <dbReference type="SAM" id="Phobius"/>
    </source>
</evidence>
<accession>A0A9D4V7L8</accession>
<keyword evidence="1" id="KW-0812">Transmembrane</keyword>
<reference evidence="2" key="1">
    <citation type="submission" date="2021-01" db="EMBL/GenBank/DDBJ databases">
        <title>Adiantum capillus-veneris genome.</title>
        <authorList>
            <person name="Fang Y."/>
            <person name="Liao Q."/>
        </authorList>
    </citation>
    <scope>NUCLEOTIDE SEQUENCE</scope>
    <source>
        <strain evidence="2">H3</strain>
        <tissue evidence="2">Leaf</tissue>
    </source>
</reference>
<dbReference type="Proteomes" id="UP000886520">
    <property type="component" value="Chromosome 4"/>
</dbReference>
<comment type="caution">
    <text evidence="2">The sequence shown here is derived from an EMBL/GenBank/DDBJ whole genome shotgun (WGS) entry which is preliminary data.</text>
</comment>
<keyword evidence="1" id="KW-0472">Membrane</keyword>
<keyword evidence="3" id="KW-1185">Reference proteome</keyword>
<sequence length="255" mass="28324">MPSCTINPIKINVVNRGTAIACNDYREPEDCKRQMNDEPRPRRALVRLLVVLAVAAMTVWAVVYIANSNKKGSVQVKKVKGEPLKVAKDNFPPLPPGSIIKAGPQLTPNLTCPCDTIPATYSWCKFINFSLIVCNKETNYKPEVTWISSTTDSCTRLQNLDPLCQYFNKTLQTACINAVNTALDFILSSQTPHIQTPVLSTSLDVHDRVALQMQANIHTHNQTMQYNSNKTSQDIAHHKNFGIEASHMGGICTQK</sequence>
<keyword evidence="1" id="KW-1133">Transmembrane helix</keyword>
<gene>
    <name evidence="2" type="ORF">GOP47_0003919</name>
</gene>
<protein>
    <submittedName>
        <fullName evidence="2">Uncharacterized protein</fullName>
    </submittedName>
</protein>
<evidence type="ECO:0000313" key="3">
    <source>
        <dbReference type="Proteomes" id="UP000886520"/>
    </source>
</evidence>
<evidence type="ECO:0000313" key="2">
    <source>
        <dbReference type="EMBL" id="KAI5080736.1"/>
    </source>
</evidence>
<proteinExistence type="predicted"/>
<feature type="transmembrane region" description="Helical" evidence="1">
    <location>
        <begin position="44"/>
        <end position="66"/>
    </location>
</feature>
<name>A0A9D4V7L8_ADICA</name>
<dbReference type="EMBL" id="JABFUD020000004">
    <property type="protein sequence ID" value="KAI5080736.1"/>
    <property type="molecule type" value="Genomic_DNA"/>
</dbReference>